<dbReference type="GeneID" id="74308498"/>
<keyword evidence="5" id="KW-1185">Reference proteome</keyword>
<dbReference type="Gene3D" id="3.40.50.10420">
    <property type="entry name" value="NagB/RpiA/CoA transferase-like"/>
    <property type="match status" value="1"/>
</dbReference>
<dbReference type="PANTHER" id="PTHR23407">
    <property type="entry name" value="ATPASE INHIBITOR/5-FORMYLTETRAHYDROFOLATE CYCLO-LIGASE"/>
    <property type="match status" value="1"/>
</dbReference>
<comment type="similarity">
    <text evidence="1">Belongs to the 5-formyltetrahydrofolate cyclo-ligase family.</text>
</comment>
<evidence type="ECO:0000256" key="2">
    <source>
        <dbReference type="ARBA" id="ARBA00022741"/>
    </source>
</evidence>
<evidence type="ECO:0000313" key="5">
    <source>
        <dbReference type="Proteomes" id="UP001060368"/>
    </source>
</evidence>
<evidence type="ECO:0000256" key="3">
    <source>
        <dbReference type="ARBA" id="ARBA00022840"/>
    </source>
</evidence>
<accession>A0A9E7TH33</accession>
<sequence>MPQEYSDLREAKNKVRDIMRNRRDSLTPEEKKVKGEAICSHFFTLVKPGQTVMGFSSKDIEVDTTPLLQRLLDEGYDLVVPIIVKEDYSLRLSYLKDLSHLVPSTFNVPEPIGNEIPVPEGAVDVVILPMLGFDRRGGRLGYGSGYYDRFLEKNPDVTKIALAFACQEAEELPLEDNDVFMDYIVTEDGVIKTGN</sequence>
<dbReference type="SUPFAM" id="SSF100950">
    <property type="entry name" value="NagB/RpiA/CoA transferase-like"/>
    <property type="match status" value="1"/>
</dbReference>
<dbReference type="InterPro" id="IPR024185">
    <property type="entry name" value="FTHF_cligase-like_sf"/>
</dbReference>
<dbReference type="EMBL" id="CP096115">
    <property type="protein sequence ID" value="UUX92127.1"/>
    <property type="molecule type" value="Genomic_DNA"/>
</dbReference>
<dbReference type="NCBIfam" id="TIGR02727">
    <property type="entry name" value="MTHFS_bact"/>
    <property type="match status" value="1"/>
</dbReference>
<dbReference type="PANTHER" id="PTHR23407:SF1">
    <property type="entry name" value="5-FORMYLTETRAHYDROFOLATE CYCLO-LIGASE"/>
    <property type="match status" value="1"/>
</dbReference>
<dbReference type="GO" id="GO:0035999">
    <property type="term" value="P:tetrahydrofolate interconversion"/>
    <property type="evidence" value="ECO:0007669"/>
    <property type="project" value="TreeGrafter"/>
</dbReference>
<dbReference type="InterPro" id="IPR037171">
    <property type="entry name" value="NagB/RpiA_transferase-like"/>
</dbReference>
<dbReference type="InterPro" id="IPR002698">
    <property type="entry name" value="FTHF_cligase"/>
</dbReference>
<proteinExistence type="inferred from homology"/>
<dbReference type="AlphaFoldDB" id="A0A9E7TH33"/>
<dbReference type="GO" id="GO:0005524">
    <property type="term" value="F:ATP binding"/>
    <property type="evidence" value="ECO:0007669"/>
    <property type="project" value="UniProtKB-KW"/>
</dbReference>
<keyword evidence="4" id="KW-0436">Ligase</keyword>
<organism evidence="4 5">
    <name type="scientific">Methanoplanus endosymbiosus</name>
    <dbReference type="NCBI Taxonomy" id="33865"/>
    <lineage>
        <taxon>Archaea</taxon>
        <taxon>Methanobacteriati</taxon>
        <taxon>Methanobacteriota</taxon>
        <taxon>Stenosarchaea group</taxon>
        <taxon>Methanomicrobia</taxon>
        <taxon>Methanomicrobiales</taxon>
        <taxon>Methanomicrobiaceae</taxon>
        <taxon>Methanoplanus</taxon>
    </lineage>
</organism>
<name>A0A9E7TH33_9EURY</name>
<gene>
    <name evidence="4" type="ORF">L6E24_12310</name>
</gene>
<dbReference type="Pfam" id="PF01812">
    <property type="entry name" value="5-FTHF_cyc-lig"/>
    <property type="match status" value="1"/>
</dbReference>
<dbReference type="EC" id="6.3.3.2" evidence="4"/>
<dbReference type="GO" id="GO:0009396">
    <property type="term" value="P:folic acid-containing compound biosynthetic process"/>
    <property type="evidence" value="ECO:0007669"/>
    <property type="project" value="TreeGrafter"/>
</dbReference>
<keyword evidence="3" id="KW-0067">ATP-binding</keyword>
<reference evidence="4" key="1">
    <citation type="submission" date="2022-04" db="EMBL/GenBank/DDBJ databases">
        <title>Complete genome of Methanoplanus endosymbiosus DSM 3599.</title>
        <authorList>
            <person name="Chen S.-C."/>
            <person name="You Y.-T."/>
            <person name="Zhou Y.-Z."/>
            <person name="Lai M.-C."/>
        </authorList>
    </citation>
    <scope>NUCLEOTIDE SEQUENCE</scope>
    <source>
        <strain evidence="4">DSM 3599</strain>
    </source>
</reference>
<dbReference type="Proteomes" id="UP001060368">
    <property type="component" value="Chromosome"/>
</dbReference>
<keyword evidence="2" id="KW-0547">Nucleotide-binding</keyword>
<dbReference type="GO" id="GO:0030272">
    <property type="term" value="F:5-formyltetrahydrofolate cyclo-ligase activity"/>
    <property type="evidence" value="ECO:0007669"/>
    <property type="project" value="UniProtKB-EC"/>
</dbReference>
<evidence type="ECO:0000256" key="1">
    <source>
        <dbReference type="ARBA" id="ARBA00010638"/>
    </source>
</evidence>
<dbReference type="PIRSF" id="PIRSF006806">
    <property type="entry name" value="FTHF_cligase"/>
    <property type="match status" value="1"/>
</dbReference>
<evidence type="ECO:0000313" key="4">
    <source>
        <dbReference type="EMBL" id="UUX92127.1"/>
    </source>
</evidence>
<dbReference type="KEGG" id="mend:L6E24_12310"/>
<protein>
    <submittedName>
        <fullName evidence="4">5-formyltetrahydrofolate cyclo-ligase</fullName>
        <ecNumber evidence="4">6.3.3.2</ecNumber>
    </submittedName>
</protein>
<dbReference type="RefSeq" id="WP_257742279.1">
    <property type="nucleotide sequence ID" value="NZ_CP096115.1"/>
</dbReference>